<keyword evidence="1" id="KW-1133">Transmembrane helix</keyword>
<evidence type="ECO:0000313" key="2">
    <source>
        <dbReference type="EMBL" id="GII32486.1"/>
    </source>
</evidence>
<keyword evidence="1" id="KW-0472">Membrane</keyword>
<dbReference type="AlphaFoldDB" id="A0A8J3TU49"/>
<dbReference type="Proteomes" id="UP000650628">
    <property type="component" value="Unassembled WGS sequence"/>
</dbReference>
<evidence type="ECO:0008006" key="4">
    <source>
        <dbReference type="Google" id="ProtNLM"/>
    </source>
</evidence>
<dbReference type="RefSeq" id="WP_203956379.1">
    <property type="nucleotide sequence ID" value="NZ_BOOO01000035.1"/>
</dbReference>
<evidence type="ECO:0000313" key="3">
    <source>
        <dbReference type="Proteomes" id="UP000650628"/>
    </source>
</evidence>
<name>A0A8J3TU49_9ACTN</name>
<proteinExistence type="predicted"/>
<comment type="caution">
    <text evidence="2">The sequence shown here is derived from an EMBL/GenBank/DDBJ whole genome shotgun (WGS) entry which is preliminary data.</text>
</comment>
<keyword evidence="1" id="KW-0812">Transmembrane</keyword>
<organism evidence="2 3">
    <name type="scientific">Planotetraspora mira</name>
    <dbReference type="NCBI Taxonomy" id="58121"/>
    <lineage>
        <taxon>Bacteria</taxon>
        <taxon>Bacillati</taxon>
        <taxon>Actinomycetota</taxon>
        <taxon>Actinomycetes</taxon>
        <taxon>Streptosporangiales</taxon>
        <taxon>Streptosporangiaceae</taxon>
        <taxon>Planotetraspora</taxon>
    </lineage>
</organism>
<feature type="transmembrane region" description="Helical" evidence="1">
    <location>
        <begin position="13"/>
        <end position="34"/>
    </location>
</feature>
<dbReference type="EMBL" id="BOOO01000035">
    <property type="protein sequence ID" value="GII32486.1"/>
    <property type="molecule type" value="Genomic_DNA"/>
</dbReference>
<gene>
    <name evidence="2" type="ORF">Pmi06nite_59280</name>
</gene>
<reference evidence="2 3" key="1">
    <citation type="submission" date="2021-01" db="EMBL/GenBank/DDBJ databases">
        <title>Whole genome shotgun sequence of Planotetraspora mira NBRC 15435.</title>
        <authorList>
            <person name="Komaki H."/>
            <person name="Tamura T."/>
        </authorList>
    </citation>
    <scope>NUCLEOTIDE SEQUENCE [LARGE SCALE GENOMIC DNA]</scope>
    <source>
        <strain evidence="2 3">NBRC 15435</strain>
    </source>
</reference>
<evidence type="ECO:0000256" key="1">
    <source>
        <dbReference type="SAM" id="Phobius"/>
    </source>
</evidence>
<keyword evidence="3" id="KW-1185">Reference proteome</keyword>
<sequence>MDLYGITFSQEEFLFLLITVLFWVAVIGGAGAALHAKARAWRSRTPEEALFQRFTAGKIDDDEYRHRLEALRAVMGS</sequence>
<protein>
    <recommendedName>
        <fullName evidence="4">SHOCT domain-containing protein</fullName>
    </recommendedName>
</protein>
<accession>A0A8J3TU49</accession>